<feature type="domain" description="Manganese/iron superoxide dismutase C-terminal" evidence="8">
    <location>
        <begin position="92"/>
        <end position="192"/>
    </location>
</feature>
<dbReference type="Gene3D" id="1.10.287.990">
    <property type="entry name" value="Fe,Mn superoxide dismutase (SOD) domain"/>
    <property type="match status" value="1"/>
</dbReference>
<name>A0A2M7QA66_9BACT</name>
<evidence type="ECO:0000256" key="3">
    <source>
        <dbReference type="ARBA" id="ARBA00022723"/>
    </source>
</evidence>
<dbReference type="SUPFAM" id="SSF46609">
    <property type="entry name" value="Fe,Mn superoxide dismutase (SOD), N-terminal domain"/>
    <property type="match status" value="1"/>
</dbReference>
<evidence type="ECO:0000256" key="6">
    <source>
        <dbReference type="RuleBase" id="RU000414"/>
    </source>
</evidence>
<accession>A0A2M7QA66</accession>
<dbReference type="Proteomes" id="UP000230973">
    <property type="component" value="Unassembled WGS sequence"/>
</dbReference>
<dbReference type="GO" id="GO:0004784">
    <property type="term" value="F:superoxide dismutase activity"/>
    <property type="evidence" value="ECO:0007669"/>
    <property type="project" value="UniProtKB-EC"/>
</dbReference>
<feature type="binding site" evidence="5">
    <location>
        <position position="27"/>
    </location>
    <ligand>
        <name>Mn(2+)</name>
        <dbReference type="ChEBI" id="CHEBI:29035"/>
    </ligand>
</feature>
<dbReference type="InterPro" id="IPR019832">
    <property type="entry name" value="Mn/Fe_SOD_C"/>
</dbReference>
<dbReference type="Gene3D" id="3.55.40.20">
    <property type="entry name" value="Iron/manganese superoxide dismutase, C-terminal domain"/>
    <property type="match status" value="1"/>
</dbReference>
<evidence type="ECO:0000256" key="2">
    <source>
        <dbReference type="ARBA" id="ARBA00012682"/>
    </source>
</evidence>
<evidence type="ECO:0000313" key="10">
    <source>
        <dbReference type="Proteomes" id="UP000230973"/>
    </source>
</evidence>
<dbReference type="InterPro" id="IPR019833">
    <property type="entry name" value="Mn/Fe_SOD_BS"/>
</dbReference>
<keyword evidence="3 5" id="KW-0479">Metal-binding</keyword>
<dbReference type="PANTHER" id="PTHR42769:SF3">
    <property type="entry name" value="SUPEROXIDE DISMUTASE [FE] 2, CHLOROPLASTIC"/>
    <property type="match status" value="1"/>
</dbReference>
<evidence type="ECO:0000259" key="7">
    <source>
        <dbReference type="Pfam" id="PF00081"/>
    </source>
</evidence>
<evidence type="ECO:0000256" key="5">
    <source>
        <dbReference type="PIRSR" id="PIRSR000349-1"/>
    </source>
</evidence>
<organism evidence="9 10">
    <name type="scientific">Candidatus Uhrbacteria bacterium CG_4_10_14_0_8_um_filter_58_22</name>
    <dbReference type="NCBI Taxonomy" id="1975029"/>
    <lineage>
        <taxon>Bacteria</taxon>
        <taxon>Candidatus Uhriibacteriota</taxon>
    </lineage>
</organism>
<dbReference type="PANTHER" id="PTHR42769">
    <property type="entry name" value="SUPEROXIDE DISMUTASE"/>
    <property type="match status" value="1"/>
</dbReference>
<dbReference type="GO" id="GO:0046872">
    <property type="term" value="F:metal ion binding"/>
    <property type="evidence" value="ECO:0007669"/>
    <property type="project" value="UniProtKB-KW"/>
</dbReference>
<dbReference type="InterPro" id="IPR019831">
    <property type="entry name" value="Mn/Fe_SOD_N"/>
</dbReference>
<evidence type="ECO:0000313" key="9">
    <source>
        <dbReference type="EMBL" id="PIY61936.1"/>
    </source>
</evidence>
<dbReference type="PIRSF" id="PIRSF000349">
    <property type="entry name" value="SODismutase"/>
    <property type="match status" value="1"/>
</dbReference>
<reference evidence="10" key="1">
    <citation type="submission" date="2017-09" db="EMBL/GenBank/DDBJ databases">
        <title>Depth-based differentiation of microbial function through sediment-hosted aquifers and enrichment of novel symbionts in the deep terrestrial subsurface.</title>
        <authorList>
            <person name="Probst A.J."/>
            <person name="Ladd B."/>
            <person name="Jarett J.K."/>
            <person name="Geller-Mcgrath D.E."/>
            <person name="Sieber C.M.K."/>
            <person name="Emerson J.B."/>
            <person name="Anantharaman K."/>
            <person name="Thomas B.C."/>
            <person name="Malmstrom R."/>
            <person name="Stieglmeier M."/>
            <person name="Klingl A."/>
            <person name="Woyke T."/>
            <person name="Ryan C.M."/>
            <person name="Banfield J.F."/>
        </authorList>
    </citation>
    <scope>NUCLEOTIDE SEQUENCE [LARGE SCALE GENOMIC DNA]</scope>
</reference>
<dbReference type="EMBL" id="PFLC01000058">
    <property type="protein sequence ID" value="PIY61936.1"/>
    <property type="molecule type" value="Genomic_DNA"/>
</dbReference>
<comment type="catalytic activity">
    <reaction evidence="6">
        <text>2 superoxide + 2 H(+) = H2O2 + O2</text>
        <dbReference type="Rhea" id="RHEA:20696"/>
        <dbReference type="ChEBI" id="CHEBI:15378"/>
        <dbReference type="ChEBI" id="CHEBI:15379"/>
        <dbReference type="ChEBI" id="CHEBI:16240"/>
        <dbReference type="ChEBI" id="CHEBI:18421"/>
        <dbReference type="EC" id="1.15.1.1"/>
    </reaction>
</comment>
<dbReference type="SUPFAM" id="SSF54719">
    <property type="entry name" value="Fe,Mn superoxide dismutase (SOD), C-terminal domain"/>
    <property type="match status" value="1"/>
</dbReference>
<evidence type="ECO:0000256" key="4">
    <source>
        <dbReference type="ARBA" id="ARBA00023002"/>
    </source>
</evidence>
<dbReference type="Pfam" id="PF02777">
    <property type="entry name" value="Sod_Fe_C"/>
    <property type="match status" value="1"/>
</dbReference>
<dbReference type="InterPro" id="IPR001189">
    <property type="entry name" value="Mn/Fe_SOD"/>
</dbReference>
<dbReference type="InterPro" id="IPR036324">
    <property type="entry name" value="Mn/Fe_SOD_N_sf"/>
</dbReference>
<evidence type="ECO:0000256" key="1">
    <source>
        <dbReference type="ARBA" id="ARBA00008714"/>
    </source>
</evidence>
<dbReference type="Pfam" id="PF00081">
    <property type="entry name" value="Sod_Fe_N"/>
    <property type="match status" value="1"/>
</dbReference>
<dbReference type="AlphaFoldDB" id="A0A2M7QA66"/>
<protein>
    <recommendedName>
        <fullName evidence="2 6">Superoxide dismutase</fullName>
        <ecNumber evidence="2 6">1.15.1.1</ecNumber>
    </recommendedName>
</protein>
<dbReference type="EC" id="1.15.1.1" evidence="2 6"/>
<comment type="caution">
    <text evidence="9">The sequence shown here is derived from an EMBL/GenBank/DDBJ whole genome shotgun (WGS) entry which is preliminary data.</text>
</comment>
<feature type="binding site" evidence="5">
    <location>
        <position position="159"/>
    </location>
    <ligand>
        <name>Mn(2+)</name>
        <dbReference type="ChEBI" id="CHEBI:29035"/>
    </ligand>
</feature>
<evidence type="ECO:0000259" key="8">
    <source>
        <dbReference type="Pfam" id="PF02777"/>
    </source>
</evidence>
<sequence>MPFVLPDLTFEPTSLEPWLSAESFSYHHGKHHAAYVSKLNAAVSGTELDGRPLEELIRVSGDVNPAVFNNAAQHFNHDRFWLSLSPTEQTPEDQLLEKIESDFGSFETLKEKFSGLAGGLFGSGWVWLMQTTDDRLEVRQYQNAETPGGTDDRGLLPLDVWEHTYYIDHRNDRAKFIAGFWSHINWKSVAERLA</sequence>
<comment type="similarity">
    <text evidence="1 6">Belongs to the iron/manganese superoxide dismutase family.</text>
</comment>
<dbReference type="PRINTS" id="PR01703">
    <property type="entry name" value="MNSODISMTASE"/>
</dbReference>
<keyword evidence="4 6" id="KW-0560">Oxidoreductase</keyword>
<dbReference type="InterPro" id="IPR036314">
    <property type="entry name" value="SOD_C_sf"/>
</dbReference>
<gene>
    <name evidence="9" type="ORF">COY93_04295</name>
</gene>
<comment type="function">
    <text evidence="6">Destroys radicals which are normally produced within the cells and which are toxic to biological systems.</text>
</comment>
<dbReference type="PROSITE" id="PS00088">
    <property type="entry name" value="SOD_MN"/>
    <property type="match status" value="1"/>
</dbReference>
<feature type="binding site" evidence="5">
    <location>
        <position position="163"/>
    </location>
    <ligand>
        <name>Mn(2+)</name>
        <dbReference type="ChEBI" id="CHEBI:29035"/>
    </ligand>
</feature>
<proteinExistence type="inferred from homology"/>
<feature type="binding site" evidence="5">
    <location>
        <position position="77"/>
    </location>
    <ligand>
        <name>Mn(2+)</name>
        <dbReference type="ChEBI" id="CHEBI:29035"/>
    </ligand>
</feature>
<feature type="domain" description="Manganese/iron superoxide dismutase N-terminal" evidence="7">
    <location>
        <begin position="3"/>
        <end position="85"/>
    </location>
</feature>